<feature type="signal peptide" evidence="1">
    <location>
        <begin position="1"/>
        <end position="24"/>
    </location>
</feature>
<name>A0ABZ0XZM3_9BURK</name>
<dbReference type="GeneID" id="43165911"/>
<sequence length="365" mass="39046">MKHHSKLFFAALLSALCLAGPAMAAKPAVIDQTGLNGLQDYLDTNLPASMKATMAERGLATWAITSAIRVQNNGYCVAVAGLTIASADGRMARRPAATHDTIMRYENVTKDWDSGDCRAEALREAIATLARAPVPSVEAMRRLLGSGGTRANQKADNGMINLSSQDVSDSTKAAAFDALHGYDLGAAVDYRHVTAVLYNSSFTMKKDNERVCFALFGLSARPPSDRAPRLPADNSAGLYVGDDEATCARGASLAAIRATLDQPWTKAGAFNGFDKTREDGVPLPDIAAVAKKRAAAVARAAAEKRAATRVASTQRNVVRCSNSCTNGSCVRTFENGRKERWQAPRVYDAINNNWTWDINTNACGQ</sequence>
<dbReference type="Proteomes" id="UP001326110">
    <property type="component" value="Chromosome"/>
</dbReference>
<proteinExistence type="predicted"/>
<feature type="chain" id="PRO_5045938145" evidence="1">
    <location>
        <begin position="25"/>
        <end position="365"/>
    </location>
</feature>
<protein>
    <submittedName>
        <fullName evidence="2">Uncharacterized protein</fullName>
    </submittedName>
</protein>
<keyword evidence="3" id="KW-1185">Reference proteome</keyword>
<organism evidence="2 3">
    <name type="scientific">Duganella zoogloeoides</name>
    <dbReference type="NCBI Taxonomy" id="75659"/>
    <lineage>
        <taxon>Bacteria</taxon>
        <taxon>Pseudomonadati</taxon>
        <taxon>Pseudomonadota</taxon>
        <taxon>Betaproteobacteria</taxon>
        <taxon>Burkholderiales</taxon>
        <taxon>Oxalobacteraceae</taxon>
        <taxon>Telluria group</taxon>
        <taxon>Duganella</taxon>
    </lineage>
</organism>
<reference evidence="2 3" key="1">
    <citation type="submission" date="2023-11" db="EMBL/GenBank/DDBJ databases">
        <title>MicrobeMod: A computational toolkit for identifying prokaryotic methylation and restriction-modification with nanopore sequencing.</title>
        <authorList>
            <person name="Crits-Christoph A."/>
            <person name="Kang S.C."/>
            <person name="Lee H."/>
            <person name="Ostrov N."/>
        </authorList>
    </citation>
    <scope>NUCLEOTIDE SEQUENCE [LARGE SCALE GENOMIC DNA]</scope>
    <source>
        <strain evidence="2 3">ATCC 25935</strain>
    </source>
</reference>
<accession>A0ABZ0XZM3</accession>
<dbReference type="EMBL" id="CP140152">
    <property type="protein sequence ID" value="WQH05221.1"/>
    <property type="molecule type" value="Genomic_DNA"/>
</dbReference>
<dbReference type="RefSeq" id="WP_019924375.1">
    <property type="nucleotide sequence ID" value="NZ_CP140152.1"/>
</dbReference>
<keyword evidence="1" id="KW-0732">Signal</keyword>
<evidence type="ECO:0000313" key="2">
    <source>
        <dbReference type="EMBL" id="WQH05221.1"/>
    </source>
</evidence>
<evidence type="ECO:0000313" key="3">
    <source>
        <dbReference type="Proteomes" id="UP001326110"/>
    </source>
</evidence>
<gene>
    <name evidence="2" type="ORF">SR858_02505</name>
</gene>
<evidence type="ECO:0000256" key="1">
    <source>
        <dbReference type="SAM" id="SignalP"/>
    </source>
</evidence>